<proteinExistence type="predicted"/>
<dbReference type="OrthoDB" id="2755154at2759"/>
<accession>A0A1M2V4R3</accession>
<dbReference type="Proteomes" id="UP000184267">
    <property type="component" value="Unassembled WGS sequence"/>
</dbReference>
<dbReference type="AlphaFoldDB" id="A0A1M2V4R3"/>
<reference evidence="2 3" key="1">
    <citation type="submission" date="2016-10" db="EMBL/GenBank/DDBJ databases">
        <title>Genome sequence of the basidiomycete white-rot fungus Trametes pubescens.</title>
        <authorList>
            <person name="Makela M.R."/>
            <person name="Granchi Z."/>
            <person name="Peng M."/>
            <person name="De Vries R.P."/>
            <person name="Grigoriev I."/>
            <person name="Riley R."/>
            <person name="Hilden K."/>
        </authorList>
    </citation>
    <scope>NUCLEOTIDE SEQUENCE [LARGE SCALE GENOMIC DNA]</scope>
    <source>
        <strain evidence="2 3">FBCC735</strain>
    </source>
</reference>
<evidence type="ECO:0000313" key="3">
    <source>
        <dbReference type="Proteomes" id="UP000184267"/>
    </source>
</evidence>
<organism evidence="2 3">
    <name type="scientific">Trametes pubescens</name>
    <name type="common">White-rot fungus</name>
    <dbReference type="NCBI Taxonomy" id="154538"/>
    <lineage>
        <taxon>Eukaryota</taxon>
        <taxon>Fungi</taxon>
        <taxon>Dikarya</taxon>
        <taxon>Basidiomycota</taxon>
        <taxon>Agaricomycotina</taxon>
        <taxon>Agaricomycetes</taxon>
        <taxon>Polyporales</taxon>
        <taxon>Polyporaceae</taxon>
        <taxon>Trametes</taxon>
    </lineage>
</organism>
<name>A0A1M2V4R3_TRAPU</name>
<protein>
    <submittedName>
        <fullName evidence="2">Uncharacterized protein</fullName>
    </submittedName>
</protein>
<comment type="caution">
    <text evidence="2">The sequence shown here is derived from an EMBL/GenBank/DDBJ whole genome shotgun (WGS) entry which is preliminary data.</text>
</comment>
<sequence length="307" mass="34373">MAPLRRRNSSFRFAASVPLNPDGITEVRFRLPSAPWRIRSVQPTISRVFKKRPVSLRRLKRSVLQKEAEADSESDDEIYASDGTLPALAMDVDRSPSPVASASAATSTEFANIDLNNPPRPISRKGKDRELVLYPSVPSGVHDRKSPAPTSASTARLTRTLSRASISEESRGSSVAPPESRGRTLWTRWGEKDGEPIFVRRNPGKGITAWWEAFSTAPLRVPPDLSNKRDLALGDVFCNHIPGTESPKLWVWASSKHQSPHWKSLAEGDAREDGKRLYITPKRQDPSWVEAEWCYKQILKRQRTTGE</sequence>
<dbReference type="EMBL" id="MNAD01001662">
    <property type="protein sequence ID" value="OJT02571.1"/>
    <property type="molecule type" value="Genomic_DNA"/>
</dbReference>
<keyword evidence="3" id="KW-1185">Reference proteome</keyword>
<dbReference type="OMA" id="TTHIDIR"/>
<evidence type="ECO:0000313" key="2">
    <source>
        <dbReference type="EMBL" id="OJT02571.1"/>
    </source>
</evidence>
<feature type="compositionally biased region" description="Polar residues" evidence="1">
    <location>
        <begin position="148"/>
        <end position="165"/>
    </location>
</feature>
<feature type="region of interest" description="Disordered" evidence="1">
    <location>
        <begin position="136"/>
        <end position="184"/>
    </location>
</feature>
<gene>
    <name evidence="2" type="ORF">TRAPUB_6893</name>
</gene>
<evidence type="ECO:0000256" key="1">
    <source>
        <dbReference type="SAM" id="MobiDB-lite"/>
    </source>
</evidence>